<dbReference type="GO" id="GO:0070971">
    <property type="term" value="C:endoplasmic reticulum exit site"/>
    <property type="evidence" value="ECO:0007669"/>
    <property type="project" value="TreeGrafter"/>
</dbReference>
<dbReference type="Proteomes" id="UP001050691">
    <property type="component" value="Unassembled WGS sequence"/>
</dbReference>
<feature type="domain" description="Sec16 Sec23-binding" evidence="14">
    <location>
        <begin position="755"/>
        <end position="1087"/>
    </location>
</feature>
<dbReference type="CDD" id="cd09233">
    <property type="entry name" value="ACE1-Sec16-like"/>
    <property type="match status" value="1"/>
</dbReference>
<feature type="transmembrane region" description="Helical" evidence="12">
    <location>
        <begin position="1788"/>
        <end position="1809"/>
    </location>
</feature>
<dbReference type="Gene3D" id="3.20.20.140">
    <property type="entry name" value="Metal-dependent hydrolases"/>
    <property type="match status" value="1"/>
</dbReference>
<gene>
    <name evidence="16" type="ORF">Clacol_006371</name>
</gene>
<feature type="transmembrane region" description="Helical" evidence="12">
    <location>
        <begin position="1636"/>
        <end position="1662"/>
    </location>
</feature>
<name>A0AAV5AJK1_9AGAM</name>
<keyword evidence="5 10" id="KW-0256">Endoplasmic reticulum</keyword>
<reference evidence="16" key="1">
    <citation type="submission" date="2021-10" db="EMBL/GenBank/DDBJ databases">
        <title>De novo Genome Assembly of Clathrus columnatus (Basidiomycota, Fungi) Using Illumina and Nanopore Sequence Data.</title>
        <authorList>
            <person name="Ogiso-Tanaka E."/>
            <person name="Itagaki H."/>
            <person name="Hosoya T."/>
            <person name="Hosaka K."/>
        </authorList>
    </citation>
    <scope>NUCLEOTIDE SEQUENCE</scope>
    <source>
        <strain evidence="16">MO-923</strain>
    </source>
</reference>
<dbReference type="PANTHER" id="PTHR13402:SF6">
    <property type="entry name" value="SECRETORY 16, ISOFORM I"/>
    <property type="match status" value="1"/>
</dbReference>
<dbReference type="GO" id="GO:0015031">
    <property type="term" value="P:protein transport"/>
    <property type="evidence" value="ECO:0007669"/>
    <property type="project" value="UniProtKB-KW"/>
</dbReference>
<evidence type="ECO:0000256" key="9">
    <source>
        <dbReference type="ARBA" id="ARBA00024687"/>
    </source>
</evidence>
<keyword evidence="3 10" id="KW-0813">Transport</keyword>
<dbReference type="GO" id="GO:0006914">
    <property type="term" value="P:autophagy"/>
    <property type="evidence" value="ECO:0007669"/>
    <property type="project" value="UniProtKB-KW"/>
</dbReference>
<evidence type="ECO:0000256" key="7">
    <source>
        <dbReference type="ARBA" id="ARBA00022989"/>
    </source>
</evidence>
<keyword evidence="10" id="KW-0072">Autophagy</keyword>
<keyword evidence="17" id="KW-1185">Reference proteome</keyword>
<dbReference type="EMBL" id="BPWL01000007">
    <property type="protein sequence ID" value="GJJ12130.1"/>
    <property type="molecule type" value="Genomic_DNA"/>
</dbReference>
<evidence type="ECO:0000256" key="5">
    <source>
        <dbReference type="ARBA" id="ARBA00022824"/>
    </source>
</evidence>
<feature type="domain" description="Amino acid transporter transmembrane" evidence="13">
    <location>
        <begin position="1559"/>
        <end position="1960"/>
    </location>
</feature>
<feature type="compositionally biased region" description="Polar residues" evidence="11">
    <location>
        <begin position="290"/>
        <end position="299"/>
    </location>
</feature>
<dbReference type="Pfam" id="PF01490">
    <property type="entry name" value="Aa_trans"/>
    <property type="match status" value="1"/>
</dbReference>
<feature type="compositionally biased region" description="Polar residues" evidence="11">
    <location>
        <begin position="1402"/>
        <end position="1415"/>
    </location>
</feature>
<feature type="transmembrane region" description="Helical" evidence="12">
    <location>
        <begin position="1714"/>
        <end position="1734"/>
    </location>
</feature>
<feature type="domain" description="Sec16 central conserved" evidence="15">
    <location>
        <begin position="556"/>
        <end position="691"/>
    </location>
</feature>
<feature type="region of interest" description="Disordered" evidence="11">
    <location>
        <begin position="182"/>
        <end position="253"/>
    </location>
</feature>
<dbReference type="GO" id="GO:0012507">
    <property type="term" value="C:ER to Golgi transport vesicle membrane"/>
    <property type="evidence" value="ECO:0007669"/>
    <property type="project" value="TreeGrafter"/>
</dbReference>
<evidence type="ECO:0000256" key="2">
    <source>
        <dbReference type="ARBA" id="ARBA00005927"/>
    </source>
</evidence>
<dbReference type="GO" id="GO:0007030">
    <property type="term" value="P:Golgi organization"/>
    <property type="evidence" value="ECO:0007669"/>
    <property type="project" value="TreeGrafter"/>
</dbReference>
<dbReference type="GO" id="GO:0070973">
    <property type="term" value="P:protein localization to endoplasmic reticulum exit site"/>
    <property type="evidence" value="ECO:0007669"/>
    <property type="project" value="TreeGrafter"/>
</dbReference>
<dbReference type="InterPro" id="IPR024298">
    <property type="entry name" value="Sec16_Sec23-bd"/>
</dbReference>
<keyword evidence="7 12" id="KW-1133">Transmembrane helix</keyword>
<comment type="subcellular location">
    <subcellularLocation>
        <location evidence="1">Endoplasmic reticulum membrane</location>
        <topology evidence="1">Peripheral membrane protein</topology>
        <orientation evidence="1">Cytoplasmic side</orientation>
    </subcellularLocation>
</comment>
<dbReference type="Pfam" id="PF12931">
    <property type="entry name" value="TPR_Sec16"/>
    <property type="match status" value="1"/>
</dbReference>
<dbReference type="GO" id="GO:0016192">
    <property type="term" value="P:vesicle-mediated transport"/>
    <property type="evidence" value="ECO:0007669"/>
    <property type="project" value="UniProtKB-KW"/>
</dbReference>
<organism evidence="16 17">
    <name type="scientific">Clathrus columnatus</name>
    <dbReference type="NCBI Taxonomy" id="1419009"/>
    <lineage>
        <taxon>Eukaryota</taxon>
        <taxon>Fungi</taxon>
        <taxon>Dikarya</taxon>
        <taxon>Basidiomycota</taxon>
        <taxon>Agaricomycotina</taxon>
        <taxon>Agaricomycetes</taxon>
        <taxon>Phallomycetidae</taxon>
        <taxon>Phallales</taxon>
        <taxon>Clathraceae</taxon>
        <taxon>Clathrus</taxon>
    </lineage>
</organism>
<keyword evidence="8 10" id="KW-0472">Membrane</keyword>
<keyword evidence="6 10" id="KW-0931">ER-Golgi transport</keyword>
<feature type="region of interest" description="Disordered" evidence="11">
    <location>
        <begin position="270"/>
        <end position="299"/>
    </location>
</feature>
<evidence type="ECO:0000256" key="6">
    <source>
        <dbReference type="ARBA" id="ARBA00022892"/>
    </source>
</evidence>
<evidence type="ECO:0000256" key="12">
    <source>
        <dbReference type="SAM" id="Phobius"/>
    </source>
</evidence>
<dbReference type="InterPro" id="IPR024340">
    <property type="entry name" value="Sec16_CCD"/>
</dbReference>
<dbReference type="PANTHER" id="PTHR13402">
    <property type="entry name" value="RGPR-RELATED"/>
    <property type="match status" value="1"/>
</dbReference>
<feature type="region of interest" description="Disordered" evidence="11">
    <location>
        <begin position="25"/>
        <end position="71"/>
    </location>
</feature>
<feature type="transmembrane region" description="Helical" evidence="12">
    <location>
        <begin position="1896"/>
        <end position="1913"/>
    </location>
</feature>
<feature type="transmembrane region" description="Helical" evidence="12">
    <location>
        <begin position="1746"/>
        <end position="1767"/>
    </location>
</feature>
<dbReference type="Pfam" id="PF12932">
    <property type="entry name" value="Sec16"/>
    <property type="match status" value="1"/>
</dbReference>
<feature type="transmembrane region" description="Helical" evidence="12">
    <location>
        <begin position="1933"/>
        <end position="1953"/>
    </location>
</feature>
<feature type="compositionally biased region" description="Basic and acidic residues" evidence="11">
    <location>
        <begin position="1302"/>
        <end position="1330"/>
    </location>
</feature>
<feature type="region of interest" description="Disordered" evidence="11">
    <location>
        <begin position="1292"/>
        <end position="1334"/>
    </location>
</feature>
<feature type="compositionally biased region" description="Polar residues" evidence="11">
    <location>
        <begin position="1292"/>
        <end position="1301"/>
    </location>
</feature>
<evidence type="ECO:0000259" key="15">
    <source>
        <dbReference type="Pfam" id="PF12932"/>
    </source>
</evidence>
<evidence type="ECO:0000313" key="16">
    <source>
        <dbReference type="EMBL" id="GJJ12130.1"/>
    </source>
</evidence>
<proteinExistence type="inferred from homology"/>
<feature type="transmembrane region" description="Helical" evidence="12">
    <location>
        <begin position="1589"/>
        <end position="1615"/>
    </location>
</feature>
<keyword evidence="10" id="KW-0653">Protein transport</keyword>
<comment type="caution">
    <text evidence="16">The sequence shown here is derived from an EMBL/GenBank/DDBJ whole genome shotgun (WGS) entry which is preliminary data.</text>
</comment>
<feature type="transmembrane region" description="Helical" evidence="12">
    <location>
        <begin position="1682"/>
        <end position="1702"/>
    </location>
</feature>
<keyword evidence="4 12" id="KW-0812">Transmembrane</keyword>
<evidence type="ECO:0000256" key="8">
    <source>
        <dbReference type="ARBA" id="ARBA00023136"/>
    </source>
</evidence>
<dbReference type="GO" id="GO:0005789">
    <property type="term" value="C:endoplasmic reticulum membrane"/>
    <property type="evidence" value="ECO:0007669"/>
    <property type="project" value="UniProtKB-SubCell"/>
</dbReference>
<evidence type="ECO:0000313" key="17">
    <source>
        <dbReference type="Proteomes" id="UP001050691"/>
    </source>
</evidence>
<protein>
    <recommendedName>
        <fullName evidence="10">Protein transport protein sec16</fullName>
    </recommendedName>
</protein>
<accession>A0AAV5AJK1</accession>
<evidence type="ECO:0000256" key="1">
    <source>
        <dbReference type="ARBA" id="ARBA00004397"/>
    </source>
</evidence>
<sequence length="2163" mass="235458">MSNQEGRTSVESAASLFVGTDTDTSFDSLFQSAEPENDAGIEPSHEPSYAEAANLFEAGPDENTDLFSQVSSLNISPSVDPVEPFVSEQGMSTAAYDGDSFSYTGYYPDTQSQAIPAEHGDQLETYESKSYQPTDVYSTNYYQPTQTSQWTTYATPNNTEYNNTVSPSSQYSYQQQTYYNASTSNSQDVTPSYTTPVASSPQYSAKNSFTSSDVYSSTEIPSSINTAPDVTAYRPTTMNAYDPPIPTKSRGKSRYALPKAPYDLASFQTPPAQRTASFPPPPPPSQFSSILPTPEQSQNLHGLSSALNISYSDGHNVHQVSQPGQIPWTTSTKNNEAEVMETNGINFGGSDNYYNPTHGATLEIPQKQDESEPLTSVDQELGSYSESHFTSTNPGSRAVEQGSFSTDAYIPGFSSEPDFYSPGQSNIPYESATHINSQVTAASLSSADEKPGSNISIPLAQNNYDPYAPTVRQEHDAHLFSSQHPHGSYEPYDRPLPQNDEKKTDVNTATAYPTIVDSTSKVTFLPISTAVAYAPYAPSPTLIGANDPLGRTSIRVPVISFGFGGKLVSCFHLAQDAGGFDISLTTHQTTSVVVRSLTEVIPASAMDSNGTSFPGPLFSDNSTSSLARTVGVGISSQLKNKKTTVIKWLDERAEELVNGMAYISSGSPERYKAEGKVVLLKLLKIMVENDGQLSGSPSLEWSVRTALVPRLQNEKGPTGDSSPDHSLYTPYLPISESTEQPIAVHYVKASALNRIKEFLIRGDKVKAYHFAMDEKLWAHAMLIANSVDAQSYKEVVKEFIRSELGIIQVLGSNLEHITRPNGNESLRVAYSLFSGQGAASLQELIPTKSLIASNGAQLTPITLNSQKPFSSSLPPGVPGESLAQWQETASMMVFSQASGDSAALTSLGDYLATNHWFEAAHACYLLSPRTSSFGGINVPSVRMVIVGSENPLTLPNFNKDLDFTLLSEVVEFALSLSSPKGQEPFSGLPHLQAYKLLRAYHLAEIGSVEAANRYCEAIGSTIRASPRGSQFYTPTFIGELKNLSDRLTAVPQSDKSGSWISRTMTKPSFDTIGSWLEGRFSKIIVGEGEDSVPSPSKESQAKATYGPFTHYSTISSAAPSAPTSRSSTPYAAMNTVATGPSILSQNPIDRAASAIDYARLDRQRASPIQRVASASAVASSGKSHGGISLSQHRASLSVTSVPEDTTTDVLVQESSWWGSNTTHSSDPTPTAAAFYKVETPETQGNGNFISLMDDVPSGFTSDYSKSGMVTHTVTSFDEEEEDLGFGNSSIRSKARQNISQEQHQETKESHKQDVKAETSEAKKPTAKPELKQQSSSWFSGIWSWGRGSSQSPGPIVANLGEEKSFYYDAELKRWVNKNAPDTSASATPPPPPPRARTASPSVTMPVSPSEQSPTSYTPPPRASSAAEPPRKPPRVRSNLVPKEDITVPSSAPPIPNNFDPPGLGNGMPPTSRPKSSSSKRNVRSRYVDDYALLPIIPPPGEDSPSILSLPDNPDSMSYGVATQDYIAPDASDNTSATSPLLRTGDRERIEEHRTDGGHASIMSCVGNLCNTIMGTGMLTFPLSVASAGLLPGVLTCFLSACIGGFGLYLLSVCATRVASHRKASFFAVSQLTFPKAAIFFDLAIAIKCFGVSISYLIIIKGLMPNVVRSLYHDLFSGEPPSWALDGRIWVTLSMIVLVPLCFLHQLNSLRHASYIAVFAAVYLVLIVVICYFYPLKDMPMPGPVYWVHFTPNFISTFPVQVFAYTCAQNIFPIYNEVIENTQIRMNTIISTSIGFAAIAYEIIAVFGYLTFGTNVGSNIIAMYPSTSLFIALGQFAIVVTVLLGYPLQVHPCRNCLDKVFRSHAPPKPISNEEENEEEEESYDAHAPGDLSIFKHTLLTACIVGTGFLIALVVNDLQLGNVLSTKEREKPVLAFVGSTGSTTISFILPLAIMFTKLRVHKYTTFSYIIFARERVPEMILTPGTDSTELEIYESTLETHTSTQVLVLHKDFSPTMSYEDYWSGRRELITKDQSLLRDYTRYQNLQSSAEIPRLFPEMEFLTVKVWRRSFTARSVIESAKLFEIEILRKMPKAALLHIHMEASVDAAKLLKLALSRPVMHVRFTGPIHKNHSDLLPLEIKPVFNIECDHGVIIPDSANTSSKYSY</sequence>
<comment type="function">
    <text evidence="9 10">Involved in the initiation of assembly of the COPII coat required for the formation of transport vesicles from the endoplasmic reticulum (ER) and the selection of cargo molecules. Also involved in autophagy.</text>
</comment>
<evidence type="ECO:0000256" key="10">
    <source>
        <dbReference type="RuleBase" id="RU364101"/>
    </source>
</evidence>
<comment type="similarity">
    <text evidence="2 10">Belongs to the SEC16 family.</text>
</comment>
<feature type="compositionally biased region" description="Polar residues" evidence="11">
    <location>
        <begin position="182"/>
        <end position="239"/>
    </location>
</feature>
<dbReference type="Gene3D" id="1.25.40.1030">
    <property type="match status" value="1"/>
</dbReference>
<evidence type="ECO:0000259" key="14">
    <source>
        <dbReference type="Pfam" id="PF12931"/>
    </source>
</evidence>
<evidence type="ECO:0000259" key="13">
    <source>
        <dbReference type="Pfam" id="PF01490"/>
    </source>
</evidence>
<evidence type="ECO:0000256" key="3">
    <source>
        <dbReference type="ARBA" id="ARBA00022448"/>
    </source>
</evidence>
<evidence type="ECO:0000256" key="4">
    <source>
        <dbReference type="ARBA" id="ARBA00022692"/>
    </source>
</evidence>
<feature type="transmembrane region" description="Helical" evidence="12">
    <location>
        <begin position="1821"/>
        <end position="1845"/>
    </location>
</feature>
<dbReference type="InterPro" id="IPR013057">
    <property type="entry name" value="AA_transpt_TM"/>
</dbReference>
<evidence type="ECO:0000256" key="11">
    <source>
        <dbReference type="SAM" id="MobiDB-lite"/>
    </source>
</evidence>
<feature type="region of interest" description="Disordered" evidence="11">
    <location>
        <begin position="1379"/>
        <end position="1483"/>
    </location>
</feature>